<organism evidence="1 2">
    <name type="scientific">Cirrhinus molitorella</name>
    <name type="common">mud carp</name>
    <dbReference type="NCBI Taxonomy" id="172907"/>
    <lineage>
        <taxon>Eukaryota</taxon>
        <taxon>Metazoa</taxon>
        <taxon>Chordata</taxon>
        <taxon>Craniata</taxon>
        <taxon>Vertebrata</taxon>
        <taxon>Euteleostomi</taxon>
        <taxon>Actinopterygii</taxon>
        <taxon>Neopterygii</taxon>
        <taxon>Teleostei</taxon>
        <taxon>Ostariophysi</taxon>
        <taxon>Cypriniformes</taxon>
        <taxon>Cyprinidae</taxon>
        <taxon>Labeoninae</taxon>
        <taxon>Labeonini</taxon>
        <taxon>Cirrhinus</taxon>
    </lineage>
</organism>
<evidence type="ECO:0000313" key="2">
    <source>
        <dbReference type="Proteomes" id="UP001187343"/>
    </source>
</evidence>
<keyword evidence="2" id="KW-1185">Reference proteome</keyword>
<gene>
    <name evidence="1" type="ORF">Q8A67_020479</name>
</gene>
<comment type="caution">
    <text evidence="1">The sequence shown here is derived from an EMBL/GenBank/DDBJ whole genome shotgun (WGS) entry which is preliminary data.</text>
</comment>
<proteinExistence type="predicted"/>
<sequence>MVVSEHGGICLSPTGPLRHGDNQVGSPLVFPLSFPPNISSKPLAACLQGTVMRRWRVGVGGPSEQRGPCLLGSPFKTSLYHPGEHLAGILTENPLVSFADPKPSRCPQTPV</sequence>
<dbReference type="EMBL" id="JAUYZG010000020">
    <property type="protein sequence ID" value="KAK2876383.1"/>
    <property type="molecule type" value="Genomic_DNA"/>
</dbReference>
<name>A0AA88P5B4_9TELE</name>
<evidence type="ECO:0000313" key="1">
    <source>
        <dbReference type="EMBL" id="KAK2876383.1"/>
    </source>
</evidence>
<accession>A0AA88P5B4</accession>
<protein>
    <submittedName>
        <fullName evidence="1">Uncharacterized protein</fullName>
    </submittedName>
</protein>
<dbReference type="AlphaFoldDB" id="A0AA88P5B4"/>
<reference evidence="1" key="1">
    <citation type="submission" date="2023-08" db="EMBL/GenBank/DDBJ databases">
        <title>Chromosome-level Genome Assembly of mud carp (Cirrhinus molitorella).</title>
        <authorList>
            <person name="Liu H."/>
        </authorList>
    </citation>
    <scope>NUCLEOTIDE SEQUENCE</scope>
    <source>
        <strain evidence="1">Prfri</strain>
        <tissue evidence="1">Muscle</tissue>
    </source>
</reference>
<dbReference type="Proteomes" id="UP001187343">
    <property type="component" value="Unassembled WGS sequence"/>
</dbReference>